<evidence type="ECO:0000259" key="1">
    <source>
        <dbReference type="Pfam" id="PF07833"/>
    </source>
</evidence>
<gene>
    <name evidence="2" type="ORF">ADA01nite_32640</name>
</gene>
<dbReference type="AlphaFoldDB" id="A0A511VAA8"/>
<evidence type="ECO:0000313" key="2">
    <source>
        <dbReference type="EMBL" id="GEN35804.1"/>
    </source>
</evidence>
<dbReference type="Pfam" id="PF07833">
    <property type="entry name" value="Cu_amine_oxidN1"/>
    <property type="match status" value="1"/>
</dbReference>
<dbReference type="InterPro" id="IPR012854">
    <property type="entry name" value="Cu_amine_oxidase-like_N"/>
</dbReference>
<dbReference type="EMBL" id="BJXX01000151">
    <property type="protein sequence ID" value="GEN35804.1"/>
    <property type="molecule type" value="Genomic_DNA"/>
</dbReference>
<name>A0A511VAA8_9BACL</name>
<dbReference type="Gene3D" id="3.30.457.10">
    <property type="entry name" value="Copper amine oxidase-like, N-terminal domain"/>
    <property type="match status" value="2"/>
</dbReference>
<dbReference type="Proteomes" id="UP000321157">
    <property type="component" value="Unassembled WGS sequence"/>
</dbReference>
<dbReference type="SUPFAM" id="SSF55383">
    <property type="entry name" value="Copper amine oxidase, domain N"/>
    <property type="match status" value="1"/>
</dbReference>
<keyword evidence="3" id="KW-1185">Reference proteome</keyword>
<sequence length="148" mass="16086">MRKAFSFITLTAFILSFPFVVIASSVQVLVNGSAVAFPDDKPYIDGDSGRTMVPVRFVSEKLGAKVDWNNTERKVVINKDGKTIILPIGSNTATVNSKTVTFDAPATLKGVRTFVPLRFISEAYGAKVEWDAKKAVVRITTGSTDVIK</sequence>
<proteinExistence type="predicted"/>
<dbReference type="InterPro" id="IPR036582">
    <property type="entry name" value="Mao_N_sf"/>
</dbReference>
<reference evidence="2 3" key="1">
    <citation type="submission" date="2019-07" db="EMBL/GenBank/DDBJ databases">
        <title>Whole genome shotgun sequence of Aneurinibacillus danicus NBRC 102444.</title>
        <authorList>
            <person name="Hosoyama A."/>
            <person name="Uohara A."/>
            <person name="Ohji S."/>
            <person name="Ichikawa N."/>
        </authorList>
    </citation>
    <scope>NUCLEOTIDE SEQUENCE [LARGE SCALE GENOMIC DNA]</scope>
    <source>
        <strain evidence="2 3">NBRC 102444</strain>
    </source>
</reference>
<organism evidence="2 3">
    <name type="scientific">Aneurinibacillus danicus</name>
    <dbReference type="NCBI Taxonomy" id="267746"/>
    <lineage>
        <taxon>Bacteria</taxon>
        <taxon>Bacillati</taxon>
        <taxon>Bacillota</taxon>
        <taxon>Bacilli</taxon>
        <taxon>Bacillales</taxon>
        <taxon>Paenibacillaceae</taxon>
        <taxon>Aneurinibacillus group</taxon>
        <taxon>Aneurinibacillus</taxon>
    </lineage>
</organism>
<evidence type="ECO:0000313" key="3">
    <source>
        <dbReference type="Proteomes" id="UP000321157"/>
    </source>
</evidence>
<comment type="caution">
    <text evidence="2">The sequence shown here is derived from an EMBL/GenBank/DDBJ whole genome shotgun (WGS) entry which is preliminary data.</text>
</comment>
<dbReference type="RefSeq" id="WP_146811320.1">
    <property type="nucleotide sequence ID" value="NZ_BJXX01000151.1"/>
</dbReference>
<feature type="domain" description="Copper amine oxidase-like N-terminal" evidence="1">
    <location>
        <begin position="30"/>
        <end position="139"/>
    </location>
</feature>
<protein>
    <recommendedName>
        <fullName evidence="1">Copper amine oxidase-like N-terminal domain-containing protein</fullName>
    </recommendedName>
</protein>
<dbReference type="OrthoDB" id="2503396at2"/>
<accession>A0A511VAA8</accession>